<reference evidence="2" key="1">
    <citation type="submission" date="2022-11" db="UniProtKB">
        <authorList>
            <consortium name="WormBaseParasite"/>
        </authorList>
    </citation>
    <scope>IDENTIFICATION</scope>
</reference>
<name>A0AC34RDS5_9BILA</name>
<protein>
    <submittedName>
        <fullName evidence="2">Uncharacterized protein</fullName>
    </submittedName>
</protein>
<dbReference type="Proteomes" id="UP000887576">
    <property type="component" value="Unplaced"/>
</dbReference>
<accession>A0AC34RDS5</accession>
<evidence type="ECO:0000313" key="1">
    <source>
        <dbReference type="Proteomes" id="UP000887576"/>
    </source>
</evidence>
<proteinExistence type="predicted"/>
<evidence type="ECO:0000313" key="2">
    <source>
        <dbReference type="WBParaSite" id="JU765_v2.g5848.t1"/>
    </source>
</evidence>
<organism evidence="1 2">
    <name type="scientific">Panagrolaimus sp. JU765</name>
    <dbReference type="NCBI Taxonomy" id="591449"/>
    <lineage>
        <taxon>Eukaryota</taxon>
        <taxon>Metazoa</taxon>
        <taxon>Ecdysozoa</taxon>
        <taxon>Nematoda</taxon>
        <taxon>Chromadorea</taxon>
        <taxon>Rhabditida</taxon>
        <taxon>Tylenchina</taxon>
        <taxon>Panagrolaimomorpha</taxon>
        <taxon>Panagrolaimoidea</taxon>
        <taxon>Panagrolaimidae</taxon>
        <taxon>Panagrolaimus</taxon>
    </lineage>
</organism>
<sequence length="288" mass="31855">MKFLGKDNKYIDGSTAKVLYFEIYDDKIFVNNEGENITTIFKPLNIGNQKLAIPFKLTGKNITNFLEFQFEVGTIGFDEATNPKNVKSQAAGFVNSYQFYLIIGGVILVVAAAVGGGLAWYYCRKKKAIKNQAVTPIQIKVEPRTETKTETKTTKEEEKKPKRKKKDDKQESSRSSARKYFSRKNIKYAQASDDWDGDLVVNKPKQDKNEPAAAAPKISKVEVENVKTDLTSAKIVVPAESSKGASASAAGTSNAGRKVSQELPLVTAVDEPENKKEEVVKTTQTDNK</sequence>
<dbReference type="WBParaSite" id="JU765_v2.g5848.t1">
    <property type="protein sequence ID" value="JU765_v2.g5848.t1"/>
    <property type="gene ID" value="JU765_v2.g5848"/>
</dbReference>